<keyword evidence="1" id="KW-0472">Membrane</keyword>
<evidence type="ECO:0000256" key="1">
    <source>
        <dbReference type="SAM" id="Phobius"/>
    </source>
</evidence>
<organism evidence="2 3">
    <name type="scientific">Phytophthora nicotianae P1976</name>
    <dbReference type="NCBI Taxonomy" id="1317066"/>
    <lineage>
        <taxon>Eukaryota</taxon>
        <taxon>Sar</taxon>
        <taxon>Stramenopiles</taxon>
        <taxon>Oomycota</taxon>
        <taxon>Peronosporomycetes</taxon>
        <taxon>Peronosporales</taxon>
        <taxon>Peronosporaceae</taxon>
        <taxon>Phytophthora</taxon>
    </lineage>
</organism>
<evidence type="ECO:0000313" key="3">
    <source>
        <dbReference type="Proteomes" id="UP000028582"/>
    </source>
</evidence>
<proteinExistence type="predicted"/>
<comment type="caution">
    <text evidence="2">The sequence shown here is derived from an EMBL/GenBank/DDBJ whole genome shotgun (WGS) entry which is preliminary data.</text>
</comment>
<dbReference type="Proteomes" id="UP000028582">
    <property type="component" value="Unassembled WGS sequence"/>
</dbReference>
<gene>
    <name evidence="2" type="ORF">F444_02746</name>
</gene>
<keyword evidence="1" id="KW-0812">Transmembrane</keyword>
<dbReference type="AlphaFoldDB" id="A0A081AWC1"/>
<reference evidence="2 3" key="1">
    <citation type="submission" date="2013-11" db="EMBL/GenBank/DDBJ databases">
        <title>The Genome Sequence of Phytophthora parasitica P1976.</title>
        <authorList>
            <consortium name="The Broad Institute Genomics Platform"/>
            <person name="Russ C."/>
            <person name="Tyler B."/>
            <person name="Panabieres F."/>
            <person name="Shan W."/>
            <person name="Tripathy S."/>
            <person name="Grunwald N."/>
            <person name="Machado M."/>
            <person name="Johnson C.S."/>
            <person name="Walker B."/>
            <person name="Young S."/>
            <person name="Zeng Q."/>
            <person name="Gargeya S."/>
            <person name="Fitzgerald M."/>
            <person name="Haas B."/>
            <person name="Abouelleil A."/>
            <person name="Allen A.W."/>
            <person name="Alvarado L."/>
            <person name="Arachchi H.M."/>
            <person name="Berlin A.M."/>
            <person name="Chapman S.B."/>
            <person name="Gainer-Dewar J."/>
            <person name="Goldberg J."/>
            <person name="Griggs A."/>
            <person name="Gujja S."/>
            <person name="Hansen M."/>
            <person name="Howarth C."/>
            <person name="Imamovic A."/>
            <person name="Ireland A."/>
            <person name="Larimer J."/>
            <person name="McCowan C."/>
            <person name="Murphy C."/>
            <person name="Pearson M."/>
            <person name="Poon T.W."/>
            <person name="Priest M."/>
            <person name="Roberts A."/>
            <person name="Saif S."/>
            <person name="Shea T."/>
            <person name="Sisk P."/>
            <person name="Sykes S."/>
            <person name="Wortman J."/>
            <person name="Nusbaum C."/>
            <person name="Birren B."/>
        </authorList>
    </citation>
    <scope>NUCLEOTIDE SEQUENCE [LARGE SCALE GENOMIC DNA]</scope>
    <source>
        <strain evidence="2 3">P1976</strain>
    </source>
</reference>
<name>A0A081AWC1_PHYNI</name>
<dbReference type="EMBL" id="ANJA01000542">
    <property type="protein sequence ID" value="ETO83182.1"/>
    <property type="molecule type" value="Genomic_DNA"/>
</dbReference>
<accession>A0A081AWC1</accession>
<sequence length="38" mass="4342">MQTKMSVNPLLIVQFVIRPNCIILAISPWTGFLQPLMK</sequence>
<keyword evidence="1" id="KW-1133">Transmembrane helix</keyword>
<feature type="transmembrane region" description="Helical" evidence="1">
    <location>
        <begin position="12"/>
        <end position="33"/>
    </location>
</feature>
<evidence type="ECO:0000313" key="2">
    <source>
        <dbReference type="EMBL" id="ETO83182.1"/>
    </source>
</evidence>
<protein>
    <submittedName>
        <fullName evidence="2">Uncharacterized protein</fullName>
    </submittedName>
</protein>